<dbReference type="AlphaFoldDB" id="X1UC52"/>
<evidence type="ECO:0000256" key="1">
    <source>
        <dbReference type="SAM" id="Phobius"/>
    </source>
</evidence>
<sequence>GDMLERVHEHIITELQQNTRTDTIFIITAILLNLVILATNSIIAGGDQSVTTTIVMVMFVCLLIVVNVVVIFGLLKGKQTRLKLINGLLKMYKDRGVEGYYDASLLSNYNTRYNLFMLVVVFLGVVAIVVPFVIR</sequence>
<feature type="transmembrane region" description="Helical" evidence="1">
    <location>
        <begin position="50"/>
        <end position="75"/>
    </location>
</feature>
<keyword evidence="1" id="KW-0812">Transmembrane</keyword>
<feature type="non-terminal residue" evidence="2">
    <location>
        <position position="1"/>
    </location>
</feature>
<dbReference type="EMBL" id="BARW01028674">
    <property type="protein sequence ID" value="GAJ15064.1"/>
    <property type="molecule type" value="Genomic_DNA"/>
</dbReference>
<comment type="caution">
    <text evidence="2">The sequence shown here is derived from an EMBL/GenBank/DDBJ whole genome shotgun (WGS) entry which is preliminary data.</text>
</comment>
<feature type="transmembrane region" description="Helical" evidence="1">
    <location>
        <begin position="24"/>
        <end position="44"/>
    </location>
</feature>
<accession>X1UC52</accession>
<evidence type="ECO:0000313" key="2">
    <source>
        <dbReference type="EMBL" id="GAJ15064.1"/>
    </source>
</evidence>
<protein>
    <submittedName>
        <fullName evidence="2">Uncharacterized protein</fullName>
    </submittedName>
</protein>
<proteinExistence type="predicted"/>
<gene>
    <name evidence="2" type="ORF">S12H4_46245</name>
</gene>
<organism evidence="2">
    <name type="scientific">marine sediment metagenome</name>
    <dbReference type="NCBI Taxonomy" id="412755"/>
    <lineage>
        <taxon>unclassified sequences</taxon>
        <taxon>metagenomes</taxon>
        <taxon>ecological metagenomes</taxon>
    </lineage>
</organism>
<keyword evidence="1" id="KW-1133">Transmembrane helix</keyword>
<name>X1UC52_9ZZZZ</name>
<feature type="transmembrane region" description="Helical" evidence="1">
    <location>
        <begin position="115"/>
        <end position="134"/>
    </location>
</feature>
<keyword evidence="1" id="KW-0472">Membrane</keyword>
<reference evidence="2" key="1">
    <citation type="journal article" date="2014" name="Front. Microbiol.">
        <title>High frequency of phylogenetically diverse reductive dehalogenase-homologous genes in deep subseafloor sedimentary metagenomes.</title>
        <authorList>
            <person name="Kawai M."/>
            <person name="Futagami T."/>
            <person name="Toyoda A."/>
            <person name="Takaki Y."/>
            <person name="Nishi S."/>
            <person name="Hori S."/>
            <person name="Arai W."/>
            <person name="Tsubouchi T."/>
            <person name="Morono Y."/>
            <person name="Uchiyama I."/>
            <person name="Ito T."/>
            <person name="Fujiyama A."/>
            <person name="Inagaki F."/>
            <person name="Takami H."/>
        </authorList>
    </citation>
    <scope>NUCLEOTIDE SEQUENCE</scope>
    <source>
        <strain evidence="2">Expedition CK06-06</strain>
    </source>
</reference>